<dbReference type="PANTHER" id="PTHR43591">
    <property type="entry name" value="METHYLTRANSFERASE"/>
    <property type="match status" value="1"/>
</dbReference>
<reference evidence="2" key="1">
    <citation type="submission" date="2022-10" db="EMBL/GenBank/DDBJ databases">
        <title>Culturing micro-colonial fungi from biological soil crusts in the Mojave desert and describing Neophaeococcomyces mojavensis, and introducing the new genera and species Taxawa tesnikishii.</title>
        <authorList>
            <person name="Kurbessoian T."/>
            <person name="Stajich J.E."/>
        </authorList>
    </citation>
    <scope>NUCLEOTIDE SEQUENCE</scope>
    <source>
        <strain evidence="2">TK_41</strain>
    </source>
</reference>
<evidence type="ECO:0000256" key="1">
    <source>
        <dbReference type="SAM" id="MobiDB-lite"/>
    </source>
</evidence>
<comment type="caution">
    <text evidence="2">The sequence shown here is derived from an EMBL/GenBank/DDBJ whole genome shotgun (WGS) entry which is preliminary data.</text>
</comment>
<keyword evidence="3" id="KW-1185">Reference proteome</keyword>
<dbReference type="Proteomes" id="UP001172673">
    <property type="component" value="Unassembled WGS sequence"/>
</dbReference>
<feature type="compositionally biased region" description="Polar residues" evidence="1">
    <location>
        <begin position="30"/>
        <end position="48"/>
    </location>
</feature>
<protein>
    <recommendedName>
        <fullName evidence="4">Methyltransferase</fullName>
    </recommendedName>
</protein>
<evidence type="ECO:0000313" key="3">
    <source>
        <dbReference type="Proteomes" id="UP001172673"/>
    </source>
</evidence>
<dbReference type="EMBL" id="JAPDRK010000014">
    <property type="protein sequence ID" value="KAJ9606305.1"/>
    <property type="molecule type" value="Genomic_DNA"/>
</dbReference>
<dbReference type="CDD" id="cd02440">
    <property type="entry name" value="AdoMet_MTases"/>
    <property type="match status" value="1"/>
</dbReference>
<organism evidence="2 3">
    <name type="scientific">Cladophialophora chaetospira</name>
    <dbReference type="NCBI Taxonomy" id="386627"/>
    <lineage>
        <taxon>Eukaryota</taxon>
        <taxon>Fungi</taxon>
        <taxon>Dikarya</taxon>
        <taxon>Ascomycota</taxon>
        <taxon>Pezizomycotina</taxon>
        <taxon>Eurotiomycetes</taxon>
        <taxon>Chaetothyriomycetidae</taxon>
        <taxon>Chaetothyriales</taxon>
        <taxon>Herpotrichiellaceae</taxon>
        <taxon>Cladophialophora</taxon>
    </lineage>
</organism>
<dbReference type="AlphaFoldDB" id="A0AA38X443"/>
<name>A0AA38X443_9EURO</name>
<dbReference type="SUPFAM" id="SSF53335">
    <property type="entry name" value="S-adenosyl-L-methionine-dependent methyltransferases"/>
    <property type="match status" value="1"/>
</dbReference>
<accession>A0AA38X443</accession>
<dbReference type="PANTHER" id="PTHR43591:SF10">
    <property type="entry name" value="ABC TRANSMEMBRANE TYPE-1 DOMAIN-CONTAINING PROTEIN-RELATED"/>
    <property type="match status" value="1"/>
</dbReference>
<dbReference type="GO" id="GO:0008168">
    <property type="term" value="F:methyltransferase activity"/>
    <property type="evidence" value="ECO:0007669"/>
    <property type="project" value="TreeGrafter"/>
</dbReference>
<dbReference type="Pfam" id="PF13489">
    <property type="entry name" value="Methyltransf_23"/>
    <property type="match status" value="1"/>
</dbReference>
<gene>
    <name evidence="2" type="ORF">H2200_009266</name>
</gene>
<evidence type="ECO:0000313" key="2">
    <source>
        <dbReference type="EMBL" id="KAJ9606305.1"/>
    </source>
</evidence>
<dbReference type="Gene3D" id="3.40.50.150">
    <property type="entry name" value="Vaccinia Virus protein VP39"/>
    <property type="match status" value="1"/>
</dbReference>
<evidence type="ECO:0008006" key="4">
    <source>
        <dbReference type="Google" id="ProtNLM"/>
    </source>
</evidence>
<sequence>MADSRVFDLDQLSAAMEAPPPDQPGGVENTAPTVLPESNGQAHNTLVPQSDGEPVRVSLDSGYDDNDGDSTLSTTPIHDHAKEFREENGRTYHGYKSEKRYLLPNDVREEERLNIQHHSLRLAIGDKLFLAPIEQLTEVFDVGAGTGIWAVSMGDAYPAARIEGIDLSPIQPQWVPPNVTFLREDLDDDWHSPGRFDLIHTREMNGIAIKDWTIFFERAYASMKPGGWVECQECDKDIRSDDNTIPKDSVVLQWLRLREQGFEKAGMTGRCYPENMAHSMRKAGFINVNVLSFKMPIGPWAKDPMLHECGSYTLGGLLDHVQGLSLRVFTEHLGWTQEELEVLLMDVRKEWKRGDIHSYYPIYVVYGQKPPRANEDMDFPMSP</sequence>
<proteinExistence type="predicted"/>
<feature type="region of interest" description="Disordered" evidence="1">
    <location>
        <begin position="1"/>
        <end position="53"/>
    </location>
</feature>
<dbReference type="InterPro" id="IPR029063">
    <property type="entry name" value="SAM-dependent_MTases_sf"/>
</dbReference>